<sequence length="244" mass="26458">MSLAACCSLLSGLWRMLLRPFRLQSREAQYRVPLIGDEPQKEAEPEAPQLSQDELARILGNTLPQSKAPTIRECDEKVLEQLQEEFIEVARGSDSQAALEAVREAPAKVVNACDECSGTALHFLAAEGHVQACGALLSRDDFVEINARNGIGSTALHIAAANDEEEICKMILECPRFTAGASVANDNGQTPLDFALEFGTGLCSSVLEAAGGQGGTRRRRGRHIYGRTMVPEDDDTVQDMDELD</sequence>
<evidence type="ECO:0000256" key="1">
    <source>
        <dbReference type="ARBA" id="ARBA00022737"/>
    </source>
</evidence>
<dbReference type="Gene3D" id="1.25.40.20">
    <property type="entry name" value="Ankyrin repeat-containing domain"/>
    <property type="match status" value="1"/>
</dbReference>
<protein>
    <submittedName>
        <fullName evidence="3">Uncharacterized protein</fullName>
    </submittedName>
</protein>
<evidence type="ECO:0000256" key="2">
    <source>
        <dbReference type="ARBA" id="ARBA00023043"/>
    </source>
</evidence>
<dbReference type="Pfam" id="PF12796">
    <property type="entry name" value="Ank_2"/>
    <property type="match status" value="1"/>
</dbReference>
<keyword evidence="4" id="KW-1185">Reference proteome</keyword>
<evidence type="ECO:0000313" key="4">
    <source>
        <dbReference type="Proteomes" id="UP001642484"/>
    </source>
</evidence>
<gene>
    <name evidence="3" type="ORF">CCMP2556_LOCUS1344</name>
</gene>
<organism evidence="3 4">
    <name type="scientific">Durusdinium trenchii</name>
    <dbReference type="NCBI Taxonomy" id="1381693"/>
    <lineage>
        <taxon>Eukaryota</taxon>
        <taxon>Sar</taxon>
        <taxon>Alveolata</taxon>
        <taxon>Dinophyceae</taxon>
        <taxon>Suessiales</taxon>
        <taxon>Symbiodiniaceae</taxon>
        <taxon>Durusdinium</taxon>
    </lineage>
</organism>
<proteinExistence type="predicted"/>
<reference evidence="3 4" key="1">
    <citation type="submission" date="2024-02" db="EMBL/GenBank/DDBJ databases">
        <authorList>
            <person name="Chen Y."/>
            <person name="Shah S."/>
            <person name="Dougan E. K."/>
            <person name="Thang M."/>
            <person name="Chan C."/>
        </authorList>
    </citation>
    <scope>NUCLEOTIDE SEQUENCE [LARGE SCALE GENOMIC DNA]</scope>
</reference>
<dbReference type="PANTHER" id="PTHR24201">
    <property type="entry name" value="ANK_REP_REGION DOMAIN-CONTAINING PROTEIN"/>
    <property type="match status" value="1"/>
</dbReference>
<comment type="caution">
    <text evidence="3">The sequence shown here is derived from an EMBL/GenBank/DDBJ whole genome shotgun (WGS) entry which is preliminary data.</text>
</comment>
<keyword evidence="1" id="KW-0677">Repeat</keyword>
<dbReference type="InterPro" id="IPR036770">
    <property type="entry name" value="Ankyrin_rpt-contain_sf"/>
</dbReference>
<dbReference type="InterPro" id="IPR002110">
    <property type="entry name" value="Ankyrin_rpt"/>
</dbReference>
<keyword evidence="2" id="KW-0040">ANK repeat</keyword>
<name>A0ABP0HF74_9DINO</name>
<dbReference type="EMBL" id="CAXAMN010000447">
    <property type="protein sequence ID" value="CAK8988657.1"/>
    <property type="molecule type" value="Genomic_DNA"/>
</dbReference>
<accession>A0ABP0HF74</accession>
<dbReference type="Proteomes" id="UP001642484">
    <property type="component" value="Unassembled WGS sequence"/>
</dbReference>
<dbReference type="SUPFAM" id="SSF48403">
    <property type="entry name" value="Ankyrin repeat"/>
    <property type="match status" value="1"/>
</dbReference>
<dbReference type="InterPro" id="IPR050776">
    <property type="entry name" value="Ank_Repeat/CDKN_Inhibitor"/>
</dbReference>
<evidence type="ECO:0000313" key="3">
    <source>
        <dbReference type="EMBL" id="CAK8988657.1"/>
    </source>
</evidence>